<keyword evidence="2" id="KW-0456">Lyase</keyword>
<dbReference type="InterPro" id="IPR003817">
    <property type="entry name" value="PS_Dcarbxylase"/>
</dbReference>
<sequence length="364" mass="40929">MQVTVAVKRRTAPRLTSCGTSWACCATLLLVSGRMRRSRRWAAWAARAALDWHELAARTDEVLEAVSDHKPSPQEAEAVRMELARVADLQEVVAEDWRAELDARHAKVSWYEELFQETRLAKLTGGTPPDVDWTLIADRINKRFKYKPGKDAFLPIHYLTYEDWFLRQLSPATLERCFSQAALADVCSPVQGKAWEQVPSGEMSLKISVIAVSELLHVLDGKQLVQLRLRWPDYHRVHSPVDGRITSIDRYQKDELFPGAESLTIFSFSTSFGLVRLLCIGEWSVQSFAALAKVGDEVTKMDELGHFDLGSQVILSLPEVDVCFEGSPRLFPGDPIASKRCSPSGKEPSREEGDRQKKSFREGG</sequence>
<dbReference type="Pfam" id="PF02666">
    <property type="entry name" value="PS_Dcarbxylase"/>
    <property type="match status" value="1"/>
</dbReference>
<feature type="compositionally biased region" description="Basic and acidic residues" evidence="3">
    <location>
        <begin position="347"/>
        <end position="364"/>
    </location>
</feature>
<evidence type="ECO:0000256" key="3">
    <source>
        <dbReference type="SAM" id="MobiDB-lite"/>
    </source>
</evidence>
<dbReference type="EMBL" id="CAJNDS010001040">
    <property type="protein sequence ID" value="CAE7245045.1"/>
    <property type="molecule type" value="Genomic_DNA"/>
</dbReference>
<dbReference type="Proteomes" id="UP000604046">
    <property type="component" value="Unassembled WGS sequence"/>
</dbReference>
<evidence type="ECO:0000313" key="5">
    <source>
        <dbReference type="Proteomes" id="UP000604046"/>
    </source>
</evidence>
<proteinExistence type="predicted"/>
<evidence type="ECO:0000256" key="2">
    <source>
        <dbReference type="ARBA" id="ARBA00023239"/>
    </source>
</evidence>
<comment type="caution">
    <text evidence="4">The sequence shown here is derived from an EMBL/GenBank/DDBJ whole genome shotgun (WGS) entry which is preliminary data.</text>
</comment>
<organism evidence="4 5">
    <name type="scientific">Symbiodinium natans</name>
    <dbReference type="NCBI Taxonomy" id="878477"/>
    <lineage>
        <taxon>Eukaryota</taxon>
        <taxon>Sar</taxon>
        <taxon>Alveolata</taxon>
        <taxon>Dinophyceae</taxon>
        <taxon>Suessiales</taxon>
        <taxon>Symbiodiniaceae</taxon>
        <taxon>Symbiodinium</taxon>
    </lineage>
</organism>
<protein>
    <submittedName>
        <fullName evidence="4">PSD2 protein</fullName>
    </submittedName>
</protein>
<name>A0A812LDF1_9DINO</name>
<dbReference type="OrthoDB" id="5973539at2759"/>
<dbReference type="GO" id="GO:0008654">
    <property type="term" value="P:phospholipid biosynthetic process"/>
    <property type="evidence" value="ECO:0007669"/>
    <property type="project" value="InterPro"/>
</dbReference>
<accession>A0A812LDF1</accession>
<dbReference type="GO" id="GO:0004609">
    <property type="term" value="F:phosphatidylserine decarboxylase activity"/>
    <property type="evidence" value="ECO:0007669"/>
    <property type="project" value="InterPro"/>
</dbReference>
<evidence type="ECO:0000256" key="1">
    <source>
        <dbReference type="ARBA" id="ARBA00022793"/>
    </source>
</evidence>
<evidence type="ECO:0000313" key="4">
    <source>
        <dbReference type="EMBL" id="CAE7245045.1"/>
    </source>
</evidence>
<gene>
    <name evidence="4" type="primary">PSD2</name>
    <name evidence="4" type="ORF">SNAT2548_LOCUS11523</name>
</gene>
<reference evidence="4" key="1">
    <citation type="submission" date="2021-02" db="EMBL/GenBank/DDBJ databases">
        <authorList>
            <person name="Dougan E. K."/>
            <person name="Rhodes N."/>
            <person name="Thang M."/>
            <person name="Chan C."/>
        </authorList>
    </citation>
    <scope>NUCLEOTIDE SEQUENCE</scope>
</reference>
<keyword evidence="5" id="KW-1185">Reference proteome</keyword>
<feature type="region of interest" description="Disordered" evidence="3">
    <location>
        <begin position="330"/>
        <end position="364"/>
    </location>
</feature>
<keyword evidence="1" id="KW-0210">Decarboxylase</keyword>
<dbReference type="AlphaFoldDB" id="A0A812LDF1"/>